<dbReference type="AlphaFoldDB" id="A0A8T0EPU9"/>
<accession>A0A8T0EPU9</accession>
<feature type="region of interest" description="Disordered" evidence="1">
    <location>
        <begin position="119"/>
        <end position="157"/>
    </location>
</feature>
<gene>
    <name evidence="2" type="ORF">HNY73_014703</name>
</gene>
<dbReference type="EMBL" id="JABXBU010002072">
    <property type="protein sequence ID" value="KAF8777923.1"/>
    <property type="molecule type" value="Genomic_DNA"/>
</dbReference>
<evidence type="ECO:0000313" key="2">
    <source>
        <dbReference type="EMBL" id="KAF8777923.1"/>
    </source>
</evidence>
<name>A0A8T0EPU9_ARGBR</name>
<sequence>MGLWTWQSRPPEEARGQRSSCSKWTRERVGPGSQGPSGPGSQGPSGPWGKPGPSGPGGYGPGAFTMGGLWTWQSKGLEEQNAAAAASASGPGGVLEELSAAAARLQQVGRRIWTRKSRTLDLESHGPSGPEDTDPGGDTSGNGGFYGYWPSQQSRSGGAKAQQHCSKWAWRIWDQERSRAIWTWEAQDLWTWRSRARESAAAGLCSKWTWRIWTRKSRTPYGPGSQGTILDLEAKGIWDLEGYGNWSILDWRLRTLAVQGGPGGASSAAGHSCASGPGGYGPGSQRAFLTWRKPRTILRTWRIWTYGSRMVLVELEDYGHGLVSQSGPWRSKPQPQQRRA</sequence>
<evidence type="ECO:0000256" key="1">
    <source>
        <dbReference type="SAM" id="MobiDB-lite"/>
    </source>
</evidence>
<organism evidence="2 3">
    <name type="scientific">Argiope bruennichi</name>
    <name type="common">Wasp spider</name>
    <name type="synonym">Aranea bruennichi</name>
    <dbReference type="NCBI Taxonomy" id="94029"/>
    <lineage>
        <taxon>Eukaryota</taxon>
        <taxon>Metazoa</taxon>
        <taxon>Ecdysozoa</taxon>
        <taxon>Arthropoda</taxon>
        <taxon>Chelicerata</taxon>
        <taxon>Arachnida</taxon>
        <taxon>Araneae</taxon>
        <taxon>Araneomorphae</taxon>
        <taxon>Entelegynae</taxon>
        <taxon>Araneoidea</taxon>
        <taxon>Araneidae</taxon>
        <taxon>Argiope</taxon>
    </lineage>
</organism>
<keyword evidence="3" id="KW-1185">Reference proteome</keyword>
<reference evidence="2" key="1">
    <citation type="journal article" date="2020" name="bioRxiv">
        <title>Chromosome-level reference genome of the European wasp spider Argiope bruennichi: a resource for studies on range expansion and evolutionary adaptation.</title>
        <authorList>
            <person name="Sheffer M.M."/>
            <person name="Hoppe A."/>
            <person name="Krehenwinkel H."/>
            <person name="Uhl G."/>
            <person name="Kuss A.W."/>
            <person name="Jensen L."/>
            <person name="Jensen C."/>
            <person name="Gillespie R.G."/>
            <person name="Hoff K.J."/>
            <person name="Prost S."/>
        </authorList>
    </citation>
    <scope>NUCLEOTIDE SEQUENCE</scope>
</reference>
<reference evidence="2" key="2">
    <citation type="submission" date="2020-06" db="EMBL/GenBank/DDBJ databases">
        <authorList>
            <person name="Sheffer M."/>
        </authorList>
    </citation>
    <scope>NUCLEOTIDE SEQUENCE</scope>
</reference>
<evidence type="ECO:0000313" key="3">
    <source>
        <dbReference type="Proteomes" id="UP000807504"/>
    </source>
</evidence>
<protein>
    <submittedName>
        <fullName evidence="2">Uncharacterized protein</fullName>
    </submittedName>
</protein>
<comment type="caution">
    <text evidence="2">The sequence shown here is derived from an EMBL/GenBank/DDBJ whole genome shotgun (WGS) entry which is preliminary data.</text>
</comment>
<proteinExistence type="predicted"/>
<feature type="region of interest" description="Disordered" evidence="1">
    <location>
        <begin position="1"/>
        <end position="68"/>
    </location>
</feature>
<dbReference type="Proteomes" id="UP000807504">
    <property type="component" value="Unassembled WGS sequence"/>
</dbReference>
<feature type="compositionally biased region" description="Gly residues" evidence="1">
    <location>
        <begin position="32"/>
        <end position="43"/>
    </location>
</feature>